<dbReference type="InterPro" id="IPR000086">
    <property type="entry name" value="NUDIX_hydrolase_dom"/>
</dbReference>
<accession>G2KR27</accession>
<dbReference type="HOGENOM" id="CLU_101758_1_0_5"/>
<dbReference type="Pfam" id="PF00293">
    <property type="entry name" value="NUDIX"/>
    <property type="match status" value="1"/>
</dbReference>
<sequence length="181" mass="20302">MFDLRTALNNHIPIDDKEATDRDAMLAFLASGAPCFDRAHWPGHFTGSALLINRDGLRVLLNHHRALNVWLQFGGHADGNADLLDVAARELVEESGFSAFEPVMDGIFDLDIHPIPYSAKRGEPAHLHYDVRFIFRLNADDERFTLSDESLDMRWCNYDEAIALTGPGSVARMLGKWRALA</sequence>
<dbReference type="AlphaFoldDB" id="G2KR27"/>
<dbReference type="OrthoDB" id="129709at2"/>
<organism evidence="2 3">
    <name type="scientific">Micavibrio aeruginosavorus (strain ARL-13)</name>
    <dbReference type="NCBI Taxonomy" id="856793"/>
    <lineage>
        <taxon>Bacteria</taxon>
        <taxon>Pseudomonadati</taxon>
        <taxon>Bdellovibrionota</taxon>
        <taxon>Bdellovibrionia</taxon>
        <taxon>Bdellovibrionales</taxon>
        <taxon>Pseudobdellovibrionaceae</taxon>
        <taxon>Micavibrio</taxon>
    </lineage>
</organism>
<dbReference type="CDD" id="cd03674">
    <property type="entry name" value="NUDIX_Hydrolase"/>
    <property type="match status" value="1"/>
</dbReference>
<feature type="domain" description="Nudix hydrolase" evidence="1">
    <location>
        <begin position="42"/>
        <end position="178"/>
    </location>
</feature>
<dbReference type="InterPro" id="IPR015797">
    <property type="entry name" value="NUDIX_hydrolase-like_dom_sf"/>
</dbReference>
<name>G2KR27_MICAA</name>
<dbReference type="Gene3D" id="3.90.79.10">
    <property type="entry name" value="Nucleoside Triphosphate Pyrophosphohydrolase"/>
    <property type="match status" value="1"/>
</dbReference>
<evidence type="ECO:0000313" key="2">
    <source>
        <dbReference type="EMBL" id="AEP08679.1"/>
    </source>
</evidence>
<gene>
    <name evidence="2" type="ordered locus">MICA_334</name>
</gene>
<dbReference type="EMBL" id="CP002382">
    <property type="protein sequence ID" value="AEP08679.1"/>
    <property type="molecule type" value="Genomic_DNA"/>
</dbReference>
<evidence type="ECO:0000259" key="1">
    <source>
        <dbReference type="PROSITE" id="PS51462"/>
    </source>
</evidence>
<dbReference type="eggNOG" id="COG1051">
    <property type="taxonomic scope" value="Bacteria"/>
</dbReference>
<proteinExistence type="predicted"/>
<dbReference type="STRING" id="856793.MICA_334"/>
<dbReference type="Proteomes" id="UP000009286">
    <property type="component" value="Chromosome"/>
</dbReference>
<dbReference type="KEGG" id="mai:MICA_334"/>
<keyword evidence="3" id="KW-1185">Reference proteome</keyword>
<evidence type="ECO:0000313" key="3">
    <source>
        <dbReference type="Proteomes" id="UP000009286"/>
    </source>
</evidence>
<dbReference type="RefSeq" id="WP_014101902.1">
    <property type="nucleotide sequence ID" value="NC_016026.1"/>
</dbReference>
<dbReference type="PROSITE" id="PS51462">
    <property type="entry name" value="NUDIX"/>
    <property type="match status" value="1"/>
</dbReference>
<dbReference type="SUPFAM" id="SSF55811">
    <property type="entry name" value="Nudix"/>
    <property type="match status" value="1"/>
</dbReference>
<protein>
    <submittedName>
        <fullName evidence="2">NUDIX domain protein</fullName>
    </submittedName>
</protein>
<reference evidence="2 3" key="1">
    <citation type="journal article" date="2011" name="BMC Genomics">
        <title>Genomic insights into an obligate epibiotic bacterial predator: Micavibrio aeruginosavorus ARL-13.</title>
        <authorList>
            <person name="Wang Z."/>
            <person name="Kadouri D."/>
            <person name="Wu M."/>
        </authorList>
    </citation>
    <scope>NUCLEOTIDE SEQUENCE [LARGE SCALE GENOMIC DNA]</scope>
    <source>
        <strain evidence="2 3">ARL-13</strain>
    </source>
</reference>